<gene>
    <name evidence="2" type="ORF">SAMN04487966_1156</name>
</gene>
<protein>
    <submittedName>
        <fullName evidence="2">Mobilisation protein (MobC)</fullName>
    </submittedName>
</protein>
<dbReference type="OrthoDB" id="3636113at2"/>
<dbReference type="Proteomes" id="UP000198881">
    <property type="component" value="Unassembled WGS sequence"/>
</dbReference>
<keyword evidence="3" id="KW-1185">Reference proteome</keyword>
<dbReference type="STRING" id="574650.SAMN04487966_1156"/>
<dbReference type="InterPro" id="IPR008687">
    <property type="entry name" value="MobC"/>
</dbReference>
<dbReference type="Pfam" id="PF05713">
    <property type="entry name" value="MobC"/>
    <property type="match status" value="1"/>
</dbReference>
<organism evidence="2 3">
    <name type="scientific">Micrococcus terreus</name>
    <dbReference type="NCBI Taxonomy" id="574650"/>
    <lineage>
        <taxon>Bacteria</taxon>
        <taxon>Bacillati</taxon>
        <taxon>Actinomycetota</taxon>
        <taxon>Actinomycetes</taxon>
        <taxon>Micrococcales</taxon>
        <taxon>Micrococcaceae</taxon>
        <taxon>Micrococcus</taxon>
    </lineage>
</organism>
<evidence type="ECO:0000313" key="2">
    <source>
        <dbReference type="EMBL" id="SFV24878.1"/>
    </source>
</evidence>
<sequence length="126" mass="13633">MADRKRQANVLGGRPVRRVVKLSASEDAALMVAAAELGVTVPRFLKESALALSRGESATERRALITELFGVQRHLAAVGNNLNQIARGVNIDGTVREDLVDVLEHLRGTLRDADQVLELLALDRGV</sequence>
<dbReference type="AlphaFoldDB" id="A0A1I7MSH9"/>
<feature type="domain" description="Bacterial mobilisation" evidence="1">
    <location>
        <begin position="74"/>
        <end position="106"/>
    </location>
</feature>
<evidence type="ECO:0000259" key="1">
    <source>
        <dbReference type="Pfam" id="PF05713"/>
    </source>
</evidence>
<dbReference type="RefSeq" id="WP_143109514.1">
    <property type="nucleotide sequence ID" value="NZ_FPCG01000015.1"/>
</dbReference>
<accession>A0A1I7MSH9</accession>
<dbReference type="EMBL" id="FPCG01000015">
    <property type="protein sequence ID" value="SFV24878.1"/>
    <property type="molecule type" value="Genomic_DNA"/>
</dbReference>
<name>A0A1I7MSH9_9MICC</name>
<evidence type="ECO:0000313" key="3">
    <source>
        <dbReference type="Proteomes" id="UP000198881"/>
    </source>
</evidence>
<proteinExistence type="predicted"/>
<reference evidence="2 3" key="1">
    <citation type="submission" date="2016-10" db="EMBL/GenBank/DDBJ databases">
        <authorList>
            <person name="de Groot N.N."/>
        </authorList>
    </citation>
    <scope>NUCLEOTIDE SEQUENCE [LARGE SCALE GENOMIC DNA]</scope>
    <source>
        <strain evidence="2 3">CGMCC 1.7054</strain>
    </source>
</reference>